<evidence type="ECO:0000313" key="4">
    <source>
        <dbReference type="Proteomes" id="UP000430146"/>
    </source>
</evidence>
<dbReference type="SUPFAM" id="SSF51905">
    <property type="entry name" value="FAD/NAD(P)-binding domain"/>
    <property type="match status" value="1"/>
</dbReference>
<evidence type="ECO:0000313" key="3">
    <source>
        <dbReference type="EMBL" id="CAA0124851.1"/>
    </source>
</evidence>
<organism evidence="3 4">
    <name type="scientific">Mycolicibacterium vanbaalenii</name>
    <name type="common">Mycobacterium vanbaalenii</name>
    <dbReference type="NCBI Taxonomy" id="110539"/>
    <lineage>
        <taxon>Bacteria</taxon>
        <taxon>Bacillati</taxon>
        <taxon>Actinomycetota</taxon>
        <taxon>Actinomycetes</taxon>
        <taxon>Mycobacteriales</taxon>
        <taxon>Mycobacteriaceae</taxon>
        <taxon>Mycolicibacterium</taxon>
    </lineage>
</organism>
<gene>
    <name evidence="3" type="primary">mhpA_1</name>
    <name evidence="3" type="ORF">AELLOGFF_01182</name>
</gene>
<dbReference type="PRINTS" id="PR00420">
    <property type="entry name" value="RNGMNOXGNASE"/>
</dbReference>
<sequence length="509" mass="55681">MSDTAEVIIVGAGPTGLASAKLLSDLGIRVALIDPFRIATHHPRATHIDDETVRIMQTLGAAQLEPTFFRSSSGGYRLFDRHSQLIWYLPWRPEPTDQGWHGDYQFFQPDFENLLRGRLHAAPNTELWLGWRAQEVTQSATQVTVMVRNNRSGEEKTLTARYLIGCDGARSEVRKLVSPDVEDLHGTHRSLIVDIAPLVDSPAVPEHDAYTKAAPPNPITCLPTAHGMYRFEWLLRPSDETGDFEEPGRWYELLKPFYAPGDYRIARADVYRWESLMPTRWRDDNVFIAGDAAHQMPPFLGQGMCSGLRDAMNLAWKLAACLRDGACDSLLDTYQSERAPHVRVFVEGAVAVANGVEAMAEAPAELGGPPTTTRVDATKPQLGGGLHGATRGPVGALSMQPSLQSGVRLDDAVGYSFAVLGDPTLLASVGPATRAAWRSLRAVVIAELPLPLRAWLNEHEAHALIIRPDRYIFGLAASSSELDQLTADLFAAICGNPASPVGLKQNSSN</sequence>
<dbReference type="EMBL" id="CACSIP010000023">
    <property type="protein sequence ID" value="CAA0124851.1"/>
    <property type="molecule type" value="Genomic_DNA"/>
</dbReference>
<evidence type="ECO:0000259" key="2">
    <source>
        <dbReference type="Pfam" id="PF01494"/>
    </source>
</evidence>
<dbReference type="EC" id="1.14.13.127" evidence="3"/>
<dbReference type="GO" id="GO:0071949">
    <property type="term" value="F:FAD binding"/>
    <property type="evidence" value="ECO:0007669"/>
    <property type="project" value="InterPro"/>
</dbReference>
<dbReference type="Gene3D" id="3.30.70.2450">
    <property type="match status" value="1"/>
</dbReference>
<dbReference type="PANTHER" id="PTHR43476">
    <property type="entry name" value="3-(3-HYDROXY-PHENYL)PROPIONATE/3-HYDROXYCINNAMIC ACID HYDROXYLASE"/>
    <property type="match status" value="1"/>
</dbReference>
<dbReference type="InterPro" id="IPR002938">
    <property type="entry name" value="FAD-bd"/>
</dbReference>
<proteinExistence type="predicted"/>
<dbReference type="Proteomes" id="UP000430146">
    <property type="component" value="Unassembled WGS sequence"/>
</dbReference>
<protein>
    <submittedName>
        <fullName evidence="3">3-(3-hydroxy-phenyl)propionate/3-hydroxycinnamic acid hydroxylase</fullName>
        <ecNumber evidence="3">1.14.13.127</ecNumber>
    </submittedName>
</protein>
<dbReference type="InterPro" id="IPR036188">
    <property type="entry name" value="FAD/NAD-bd_sf"/>
</dbReference>
<dbReference type="GO" id="GO:0019622">
    <property type="term" value="P:3-(3-hydroxy)phenylpropionate catabolic process"/>
    <property type="evidence" value="ECO:0007669"/>
    <property type="project" value="TreeGrafter"/>
</dbReference>
<dbReference type="PANTHER" id="PTHR43476:SF3">
    <property type="entry name" value="FAD-BINDING MONOOXYGENASE"/>
    <property type="match status" value="1"/>
</dbReference>
<dbReference type="Pfam" id="PF01494">
    <property type="entry name" value="FAD_binding_3"/>
    <property type="match status" value="1"/>
</dbReference>
<dbReference type="AlphaFoldDB" id="A0A5S9QY33"/>
<dbReference type="NCBIfam" id="NF004829">
    <property type="entry name" value="PRK06183.1-3"/>
    <property type="match status" value="1"/>
</dbReference>
<name>A0A5S9QY33_MYCVN</name>
<dbReference type="InterPro" id="IPR050631">
    <property type="entry name" value="PheA/TfdB_FAD_monoxygenase"/>
</dbReference>
<dbReference type="GO" id="GO:0008688">
    <property type="term" value="F:3-(3-hydroxyphenyl)propionate hydroxylase activity"/>
    <property type="evidence" value="ECO:0007669"/>
    <property type="project" value="UniProtKB-EC"/>
</dbReference>
<feature type="domain" description="FAD-binding" evidence="2">
    <location>
        <begin position="5"/>
        <end position="347"/>
    </location>
</feature>
<evidence type="ECO:0000256" key="1">
    <source>
        <dbReference type="ARBA" id="ARBA00023002"/>
    </source>
</evidence>
<dbReference type="Gene3D" id="3.50.50.60">
    <property type="entry name" value="FAD/NAD(P)-binding domain"/>
    <property type="match status" value="1"/>
</dbReference>
<accession>A0A5S9QY33</accession>
<reference evidence="3 4" key="1">
    <citation type="submission" date="2019-11" db="EMBL/GenBank/DDBJ databases">
        <authorList>
            <person name="Holert J."/>
        </authorList>
    </citation>
    <scope>NUCLEOTIDE SEQUENCE [LARGE SCALE GENOMIC DNA]</scope>
    <source>
        <strain evidence="3">BC8_1</strain>
    </source>
</reference>
<keyword evidence="4" id="KW-1185">Reference proteome</keyword>
<keyword evidence="1 3" id="KW-0560">Oxidoreductase</keyword>